<dbReference type="Gene3D" id="3.40.50.300">
    <property type="entry name" value="P-loop containing nucleotide triphosphate hydrolases"/>
    <property type="match status" value="1"/>
</dbReference>
<feature type="binding site" evidence="9">
    <location>
        <begin position="120"/>
        <end position="123"/>
    </location>
    <ligand>
        <name>ATP</name>
        <dbReference type="ChEBI" id="CHEBI:30616"/>
    </ligand>
</feature>
<feature type="binding site" evidence="9">
    <location>
        <position position="59"/>
    </location>
    <ligand>
        <name>Mg(2+)</name>
        <dbReference type="ChEBI" id="CHEBI:18420"/>
    </ligand>
</feature>
<evidence type="ECO:0000256" key="3">
    <source>
        <dbReference type="ARBA" id="ARBA00022723"/>
    </source>
</evidence>
<dbReference type="NCBIfam" id="TIGR00347">
    <property type="entry name" value="bioD"/>
    <property type="match status" value="1"/>
</dbReference>
<dbReference type="PIRSF" id="PIRSF006755">
    <property type="entry name" value="DTB_synth"/>
    <property type="match status" value="1"/>
</dbReference>
<feature type="active site" evidence="9">
    <location>
        <position position="42"/>
    </location>
</feature>
<comment type="caution">
    <text evidence="9">Lacks conserved residue(s) required for the propagation of feature annotation.</text>
</comment>
<name>A0A286RC63_9BACT</name>
<evidence type="ECO:0000256" key="9">
    <source>
        <dbReference type="HAMAP-Rule" id="MF_00336"/>
    </source>
</evidence>
<dbReference type="RefSeq" id="WP_095414112.1">
    <property type="nucleotide sequence ID" value="NZ_CP018477.1"/>
</dbReference>
<dbReference type="PANTHER" id="PTHR43210:SF2">
    <property type="entry name" value="ATP-DEPENDENT DETHIOBIOTIN SYNTHETASE BIOD 2"/>
    <property type="match status" value="1"/>
</dbReference>
<evidence type="ECO:0000256" key="6">
    <source>
        <dbReference type="ARBA" id="ARBA00022840"/>
    </source>
</evidence>
<dbReference type="Proteomes" id="UP000215086">
    <property type="component" value="Chromosome"/>
</dbReference>
<evidence type="ECO:0000256" key="1">
    <source>
        <dbReference type="ARBA" id="ARBA00022490"/>
    </source>
</evidence>
<dbReference type="CDD" id="cd03109">
    <property type="entry name" value="DTBS"/>
    <property type="match status" value="1"/>
</dbReference>
<comment type="pathway">
    <text evidence="9">Cofactor biosynthesis; biotin biosynthesis; biotin from 7,8-diaminononanoate: step 1/2.</text>
</comment>
<evidence type="ECO:0000313" key="10">
    <source>
        <dbReference type="EMBL" id="ASV73552.1"/>
    </source>
</evidence>
<dbReference type="GO" id="GO:0005829">
    <property type="term" value="C:cytosol"/>
    <property type="evidence" value="ECO:0007669"/>
    <property type="project" value="TreeGrafter"/>
</dbReference>
<keyword evidence="2 9" id="KW-0436">Ligase</keyword>
<comment type="subunit">
    <text evidence="9">Homodimer.</text>
</comment>
<evidence type="ECO:0000256" key="8">
    <source>
        <dbReference type="ARBA" id="ARBA00047386"/>
    </source>
</evidence>
<keyword evidence="7 9" id="KW-0460">Magnesium</keyword>
<comment type="subcellular location">
    <subcellularLocation>
        <location evidence="9">Cytoplasm</location>
    </subcellularLocation>
</comment>
<keyword evidence="6 9" id="KW-0067">ATP-binding</keyword>
<dbReference type="GO" id="GO:0005840">
    <property type="term" value="C:ribosome"/>
    <property type="evidence" value="ECO:0007669"/>
    <property type="project" value="InterPro"/>
</dbReference>
<feature type="binding site" evidence="9">
    <location>
        <position position="46"/>
    </location>
    <ligand>
        <name>substrate</name>
    </ligand>
</feature>
<gene>
    <name evidence="9" type="primary">bioD</name>
    <name evidence="10" type="ORF">THTE_0950</name>
</gene>
<protein>
    <recommendedName>
        <fullName evidence="9">ATP-dependent dethiobiotin synthetase BioD</fullName>
        <ecNumber evidence="9">6.3.3.3</ecNumber>
    </recommendedName>
    <alternativeName>
        <fullName evidence="9">DTB synthetase</fullName>
        <shortName evidence="9">DTBS</shortName>
    </alternativeName>
    <alternativeName>
        <fullName evidence="9">Dethiobiotin synthase</fullName>
    </alternativeName>
</protein>
<dbReference type="GO" id="GO:0009102">
    <property type="term" value="P:biotin biosynthetic process"/>
    <property type="evidence" value="ECO:0007669"/>
    <property type="project" value="UniProtKB-UniRule"/>
</dbReference>
<evidence type="ECO:0000256" key="2">
    <source>
        <dbReference type="ARBA" id="ARBA00022598"/>
    </source>
</evidence>
<reference evidence="10 11" key="1">
    <citation type="journal article" name="Front. Microbiol.">
        <title>Sugar Metabolism of the First Thermophilic Planctomycete Thermogutta terrifontis: Comparative Genomic and Transcriptomic Approaches.</title>
        <authorList>
            <person name="Elcheninov A.G."/>
            <person name="Menzel P."/>
            <person name="Gudbergsdottir S.R."/>
            <person name="Slesarev A.I."/>
            <person name="Kadnikov V.V."/>
            <person name="Krogh A."/>
            <person name="Bonch-Osmolovskaya E.A."/>
            <person name="Peng X."/>
            <person name="Kublanov I.V."/>
        </authorList>
    </citation>
    <scope>NUCLEOTIDE SEQUENCE [LARGE SCALE GENOMIC DNA]</scope>
    <source>
        <strain evidence="10 11">R1</strain>
    </source>
</reference>
<dbReference type="GO" id="GO:0004141">
    <property type="term" value="F:dethiobiotin synthase activity"/>
    <property type="evidence" value="ECO:0007669"/>
    <property type="project" value="UniProtKB-UniRule"/>
</dbReference>
<dbReference type="InterPro" id="IPR018130">
    <property type="entry name" value="Ribosomal_uS2_CS"/>
</dbReference>
<evidence type="ECO:0000256" key="5">
    <source>
        <dbReference type="ARBA" id="ARBA00022756"/>
    </source>
</evidence>
<comment type="catalytic activity">
    <reaction evidence="8">
        <text>(7R,8S)-8-amino-7-(carboxyamino)nonanoate + ATP = (4R,5S)-dethiobiotin + ADP + phosphate + H(+)</text>
        <dbReference type="Rhea" id="RHEA:63684"/>
        <dbReference type="ChEBI" id="CHEBI:15378"/>
        <dbReference type="ChEBI" id="CHEBI:30616"/>
        <dbReference type="ChEBI" id="CHEBI:43474"/>
        <dbReference type="ChEBI" id="CHEBI:149470"/>
        <dbReference type="ChEBI" id="CHEBI:149473"/>
        <dbReference type="ChEBI" id="CHEBI:456216"/>
    </reaction>
</comment>
<sequence length="241" mass="26220">MSRRKPLGLFITGTDTGVGKTYVGALIARELVRAGLHVGVYKPAASGCVRQKGELISEDALTLWEAAGRPLSLAEVCPQRFEAPLAPHLAARLEGKAVDPRLLREGLRPWQQWADVVLIEGAGGLMSPISDEDYVADLAYEFGYPLLVVSKNVLGTINHTLLTLIAATTFREGLEIAGIVLNEPHPRDPQDISVESNLAELAARCVPPVLAQLKHGENRFEPAVEWSAIVQKARPKKLPDW</sequence>
<dbReference type="Pfam" id="PF13500">
    <property type="entry name" value="AAA_26"/>
    <property type="match status" value="1"/>
</dbReference>
<keyword evidence="4 9" id="KW-0547">Nucleotide-binding</keyword>
<keyword evidence="1 9" id="KW-0963">Cytoplasm</keyword>
<keyword evidence="11" id="KW-1185">Reference proteome</keyword>
<evidence type="ECO:0000313" key="11">
    <source>
        <dbReference type="Proteomes" id="UP000215086"/>
    </source>
</evidence>
<proteinExistence type="inferred from homology"/>
<dbReference type="EMBL" id="CP018477">
    <property type="protein sequence ID" value="ASV73552.1"/>
    <property type="molecule type" value="Genomic_DNA"/>
</dbReference>
<dbReference type="KEGG" id="ttf:THTE_0950"/>
<dbReference type="SUPFAM" id="SSF52540">
    <property type="entry name" value="P-loop containing nucleoside triphosphate hydrolases"/>
    <property type="match status" value="1"/>
</dbReference>
<keyword evidence="3 9" id="KW-0479">Metal-binding</keyword>
<evidence type="ECO:0000256" key="7">
    <source>
        <dbReference type="ARBA" id="ARBA00022842"/>
    </source>
</evidence>
<feature type="binding site" evidence="9">
    <location>
        <begin position="17"/>
        <end position="22"/>
    </location>
    <ligand>
        <name>ATP</name>
        <dbReference type="ChEBI" id="CHEBI:30616"/>
    </ligand>
</feature>
<dbReference type="AlphaFoldDB" id="A0A286RC63"/>
<dbReference type="GO" id="GO:0003735">
    <property type="term" value="F:structural constituent of ribosome"/>
    <property type="evidence" value="ECO:0007669"/>
    <property type="project" value="InterPro"/>
</dbReference>
<feature type="binding site" evidence="9">
    <location>
        <begin position="182"/>
        <end position="183"/>
    </location>
    <ligand>
        <name>ATP</name>
        <dbReference type="ChEBI" id="CHEBI:30616"/>
    </ligand>
</feature>
<dbReference type="GO" id="GO:0006412">
    <property type="term" value="P:translation"/>
    <property type="evidence" value="ECO:0007669"/>
    <property type="project" value="InterPro"/>
</dbReference>
<comment type="cofactor">
    <cofactor evidence="9">
        <name>Mg(2+)</name>
        <dbReference type="ChEBI" id="CHEBI:18420"/>
    </cofactor>
</comment>
<dbReference type="HAMAP" id="MF_00336">
    <property type="entry name" value="BioD"/>
    <property type="match status" value="1"/>
</dbReference>
<dbReference type="GO" id="GO:0000287">
    <property type="term" value="F:magnesium ion binding"/>
    <property type="evidence" value="ECO:0007669"/>
    <property type="project" value="UniProtKB-UniRule"/>
</dbReference>
<dbReference type="PROSITE" id="PS00962">
    <property type="entry name" value="RIBOSOMAL_S2_1"/>
    <property type="match status" value="1"/>
</dbReference>
<dbReference type="OrthoDB" id="9802097at2"/>
<organism evidence="10 11">
    <name type="scientific">Thermogutta terrifontis</name>
    <dbReference type="NCBI Taxonomy" id="1331910"/>
    <lineage>
        <taxon>Bacteria</taxon>
        <taxon>Pseudomonadati</taxon>
        <taxon>Planctomycetota</taxon>
        <taxon>Planctomycetia</taxon>
        <taxon>Pirellulales</taxon>
        <taxon>Thermoguttaceae</taxon>
        <taxon>Thermogutta</taxon>
    </lineage>
</organism>
<dbReference type="UniPathway" id="UPA00078">
    <property type="reaction ID" value="UER00161"/>
</dbReference>
<feature type="binding site" evidence="9">
    <location>
        <position position="59"/>
    </location>
    <ligand>
        <name>ATP</name>
        <dbReference type="ChEBI" id="CHEBI:30616"/>
    </ligand>
</feature>
<feature type="binding site" evidence="9">
    <location>
        <position position="21"/>
    </location>
    <ligand>
        <name>Mg(2+)</name>
        <dbReference type="ChEBI" id="CHEBI:18420"/>
    </ligand>
</feature>
<dbReference type="GO" id="GO:0005524">
    <property type="term" value="F:ATP binding"/>
    <property type="evidence" value="ECO:0007669"/>
    <property type="project" value="UniProtKB-UniRule"/>
</dbReference>
<accession>A0A286RC63</accession>
<dbReference type="InterPro" id="IPR027417">
    <property type="entry name" value="P-loop_NTPase"/>
</dbReference>
<feature type="binding site" evidence="9">
    <location>
        <position position="120"/>
    </location>
    <ligand>
        <name>Mg(2+)</name>
        <dbReference type="ChEBI" id="CHEBI:18420"/>
    </ligand>
</feature>
<comment type="function">
    <text evidence="9">Catalyzes a mechanistically unusual reaction, the ATP-dependent insertion of CO2 between the N7 and N8 nitrogen atoms of 7,8-diaminopelargonic acid (DAPA, also called 7,8-diammoniononanoate) to form a ureido ring.</text>
</comment>
<comment type="catalytic activity">
    <reaction evidence="9">
        <text>(7R,8S)-7,8-diammoniononanoate + CO2 + ATP = (4R,5S)-dethiobiotin + ADP + phosphate + 3 H(+)</text>
        <dbReference type="Rhea" id="RHEA:15805"/>
        <dbReference type="ChEBI" id="CHEBI:15378"/>
        <dbReference type="ChEBI" id="CHEBI:16526"/>
        <dbReference type="ChEBI" id="CHEBI:30616"/>
        <dbReference type="ChEBI" id="CHEBI:43474"/>
        <dbReference type="ChEBI" id="CHEBI:149469"/>
        <dbReference type="ChEBI" id="CHEBI:149473"/>
        <dbReference type="ChEBI" id="CHEBI:456216"/>
        <dbReference type="EC" id="6.3.3.3"/>
    </reaction>
</comment>
<comment type="similarity">
    <text evidence="9">Belongs to the dethiobiotin synthetase family.</text>
</comment>
<keyword evidence="5 9" id="KW-0093">Biotin biosynthesis</keyword>
<dbReference type="EC" id="6.3.3.3" evidence="9"/>
<evidence type="ECO:0000256" key="4">
    <source>
        <dbReference type="ARBA" id="ARBA00022741"/>
    </source>
</evidence>
<dbReference type="PANTHER" id="PTHR43210">
    <property type="entry name" value="DETHIOBIOTIN SYNTHETASE"/>
    <property type="match status" value="1"/>
</dbReference>
<dbReference type="InterPro" id="IPR004472">
    <property type="entry name" value="DTB_synth_BioD"/>
</dbReference>